<dbReference type="PANTHER" id="PTHR10026">
    <property type="entry name" value="CYCLIN"/>
    <property type="match status" value="1"/>
</dbReference>
<feature type="domain" description="Cyclin N-terminal" evidence="2">
    <location>
        <begin position="30"/>
        <end position="152"/>
    </location>
</feature>
<dbReference type="InterPro" id="IPR036915">
    <property type="entry name" value="Cyclin-like_sf"/>
</dbReference>
<dbReference type="Gene3D" id="1.10.472.10">
    <property type="entry name" value="Cyclin-like"/>
    <property type="match status" value="2"/>
</dbReference>
<organism evidence="3 4">
    <name type="scientific">Jimgerdemannia flammicorona</name>
    <dbReference type="NCBI Taxonomy" id="994334"/>
    <lineage>
        <taxon>Eukaryota</taxon>
        <taxon>Fungi</taxon>
        <taxon>Fungi incertae sedis</taxon>
        <taxon>Mucoromycota</taxon>
        <taxon>Mucoromycotina</taxon>
        <taxon>Endogonomycetes</taxon>
        <taxon>Endogonales</taxon>
        <taxon>Endogonaceae</taxon>
        <taxon>Jimgerdemannia</taxon>
    </lineage>
</organism>
<feature type="region of interest" description="Disordered" evidence="1">
    <location>
        <begin position="273"/>
        <end position="292"/>
    </location>
</feature>
<dbReference type="GO" id="GO:0016538">
    <property type="term" value="F:cyclin-dependent protein serine/threonine kinase regulator activity"/>
    <property type="evidence" value="ECO:0007669"/>
    <property type="project" value="InterPro"/>
</dbReference>
<keyword evidence="4" id="KW-1185">Reference proteome</keyword>
<evidence type="ECO:0000313" key="4">
    <source>
        <dbReference type="Proteomes" id="UP000274822"/>
    </source>
</evidence>
<comment type="caution">
    <text evidence="3">The sequence shown here is derived from an EMBL/GenBank/DDBJ whole genome shotgun (WGS) entry which is preliminary data.</text>
</comment>
<protein>
    <submittedName>
        <fullName evidence="3">Cyclin-like protein</fullName>
    </submittedName>
</protein>
<evidence type="ECO:0000256" key="1">
    <source>
        <dbReference type="SAM" id="MobiDB-lite"/>
    </source>
</evidence>
<dbReference type="Proteomes" id="UP000274822">
    <property type="component" value="Unassembled WGS sequence"/>
</dbReference>
<proteinExistence type="predicted"/>
<gene>
    <name evidence="3" type="ORF">BC938DRAFT_473867</name>
</gene>
<dbReference type="CDD" id="cd20532">
    <property type="entry name" value="CYCLIN_CCNL_rpt1"/>
    <property type="match status" value="1"/>
</dbReference>
<dbReference type="AlphaFoldDB" id="A0A433QSZ1"/>
<evidence type="ECO:0000259" key="2">
    <source>
        <dbReference type="Pfam" id="PF00134"/>
    </source>
</evidence>
<feature type="region of interest" description="Disordered" evidence="1">
    <location>
        <begin position="297"/>
        <end position="316"/>
    </location>
</feature>
<evidence type="ECO:0000313" key="3">
    <source>
        <dbReference type="EMBL" id="RUS32899.1"/>
    </source>
</evidence>
<reference evidence="3 4" key="1">
    <citation type="journal article" date="2018" name="New Phytol.">
        <title>Phylogenomics of Endogonaceae and evolution of mycorrhizas within Mucoromycota.</title>
        <authorList>
            <person name="Chang Y."/>
            <person name="Desiro A."/>
            <person name="Na H."/>
            <person name="Sandor L."/>
            <person name="Lipzen A."/>
            <person name="Clum A."/>
            <person name="Barry K."/>
            <person name="Grigoriev I.V."/>
            <person name="Martin F.M."/>
            <person name="Stajich J.E."/>
            <person name="Smith M.E."/>
            <person name="Bonito G."/>
            <person name="Spatafora J.W."/>
        </authorList>
    </citation>
    <scope>NUCLEOTIDE SEQUENCE [LARGE SCALE GENOMIC DNA]</scope>
    <source>
        <strain evidence="3 4">AD002</strain>
    </source>
</reference>
<dbReference type="EMBL" id="RBNJ01001661">
    <property type="protein sequence ID" value="RUS32899.1"/>
    <property type="molecule type" value="Genomic_DNA"/>
</dbReference>
<dbReference type="PIRSF" id="PIRSF036580">
    <property type="entry name" value="Cyclin_L"/>
    <property type="match status" value="1"/>
</dbReference>
<name>A0A433QSZ1_9FUNG</name>
<dbReference type="CDD" id="cd20533">
    <property type="entry name" value="CYCLIN_CCNL_rpt2"/>
    <property type="match status" value="1"/>
</dbReference>
<accession>A0A433QSZ1</accession>
<dbReference type="GO" id="GO:0006357">
    <property type="term" value="P:regulation of transcription by RNA polymerase II"/>
    <property type="evidence" value="ECO:0007669"/>
    <property type="project" value="InterPro"/>
</dbReference>
<feature type="compositionally biased region" description="Acidic residues" evidence="1">
    <location>
        <begin position="300"/>
        <end position="310"/>
    </location>
</feature>
<dbReference type="SUPFAM" id="SSF47954">
    <property type="entry name" value="Cyclin-like"/>
    <property type="match status" value="2"/>
</dbReference>
<dbReference type="InterPro" id="IPR043198">
    <property type="entry name" value="Cyclin/Ssn8"/>
</dbReference>
<dbReference type="Pfam" id="PF00134">
    <property type="entry name" value="Cyclin_N"/>
    <property type="match status" value="1"/>
</dbReference>
<sequence>MSVLRLSLQNPLLTYEQLASTPSRQDAIPDDLEEDLRNLGCELIQSAGILLKMPQVAMATAQVLFQRFFYLASLKKFGIVDIGMGALFLSSKICECPVRLSYLTTVYDYLIKRTKGQENPDPMDGFSQTAYDMKNALVVAEMQILKRLGFNVHVQLPYGLMVNYLRVLNLTEHERIPNRAWSYLNDSTQTLSLRTPIHVAYPPPTVACAAIWLAARDEKVRLPESPSPWWELFDAELEEVRTAAAHVVRLYRRRLDRPILPLTSAEVERWASKEKERTREEAEAKVEAGEMMETMKVEMGEEGEVKEEEEKEARERAEATLKAVAGTGMWSGV</sequence>
<dbReference type="InterPro" id="IPR006671">
    <property type="entry name" value="Cyclin_N"/>
</dbReference>